<feature type="transmembrane region" description="Helical" evidence="1">
    <location>
        <begin position="84"/>
        <end position="107"/>
    </location>
</feature>
<keyword evidence="1" id="KW-1133">Transmembrane helix</keyword>
<feature type="transmembrane region" description="Helical" evidence="1">
    <location>
        <begin position="52"/>
        <end position="72"/>
    </location>
</feature>
<gene>
    <name evidence="2" type="ORF">AVDCRST_MAG65-2220</name>
</gene>
<evidence type="ECO:0000256" key="1">
    <source>
        <dbReference type="SAM" id="Phobius"/>
    </source>
</evidence>
<dbReference type="AlphaFoldDB" id="A0A6J4SFI6"/>
<sequence>MPPSFLPPRLVQTTGPRLRLEVYLGLVTVAGVLVLTLMDYTEGWTRVTAHPFLFVFFVACALLGELFPIKFPGKEDEVTTSTCFLYAVLIAFGLAPAVIAQVAISVVADVLQRKSPLSIGFNAGQLTITFAATGWVLGALSDLPHSGLEVPLTVGDMPAIVAAGVVFFALNNLLAGIAWAISSNTPIMALLRDDLGFQAWTTFLLLGFAPIIIAVSAYGLFLLPLLVLPVLAIHRSSHEARLSEYRSLHDRLTDLPNRVLFHDRAQR</sequence>
<feature type="non-terminal residue" evidence="2">
    <location>
        <position position="267"/>
    </location>
</feature>
<accession>A0A6J4SFI6</accession>
<organism evidence="2">
    <name type="scientific">uncultured Solirubrobacteraceae bacterium</name>
    <dbReference type="NCBI Taxonomy" id="1162706"/>
    <lineage>
        <taxon>Bacteria</taxon>
        <taxon>Bacillati</taxon>
        <taxon>Actinomycetota</taxon>
        <taxon>Thermoleophilia</taxon>
        <taxon>Solirubrobacterales</taxon>
        <taxon>Solirubrobacteraceae</taxon>
        <taxon>environmental samples</taxon>
    </lineage>
</organism>
<feature type="transmembrane region" description="Helical" evidence="1">
    <location>
        <begin position="119"/>
        <end position="140"/>
    </location>
</feature>
<keyword evidence="1" id="KW-0472">Membrane</keyword>
<reference evidence="2" key="1">
    <citation type="submission" date="2020-02" db="EMBL/GenBank/DDBJ databases">
        <authorList>
            <person name="Meier V. D."/>
        </authorList>
    </citation>
    <scope>NUCLEOTIDE SEQUENCE</scope>
    <source>
        <strain evidence="2">AVDCRST_MAG65</strain>
    </source>
</reference>
<keyword evidence="1" id="KW-0812">Transmembrane</keyword>
<proteinExistence type="predicted"/>
<dbReference type="EMBL" id="CADCVL010000376">
    <property type="protein sequence ID" value="CAA9494498.1"/>
    <property type="molecule type" value="Genomic_DNA"/>
</dbReference>
<feature type="transmembrane region" description="Helical" evidence="1">
    <location>
        <begin position="160"/>
        <end position="182"/>
    </location>
</feature>
<feature type="transmembrane region" description="Helical" evidence="1">
    <location>
        <begin position="20"/>
        <end position="40"/>
    </location>
</feature>
<evidence type="ECO:0000313" key="2">
    <source>
        <dbReference type="EMBL" id="CAA9494498.1"/>
    </source>
</evidence>
<feature type="transmembrane region" description="Helical" evidence="1">
    <location>
        <begin position="203"/>
        <end position="227"/>
    </location>
</feature>
<protein>
    <submittedName>
        <fullName evidence="2">Diguanylate cyclase/phosphodiesterase (GGDEF &amp; EAL domains) with PAS/PAC sensor(S)</fullName>
    </submittedName>
</protein>
<name>A0A6J4SFI6_9ACTN</name>